<sequence length="667" mass="75850">MLKFCNPNQDARRDRHLRRYLQRGRKTVNDCATAIQEINKRFTIWSEMTQDLFKALEEMSATKASETDAVKSELGNNEAKKKLKEEEQAREEARLRERRTDLQKIREKKEWYDNHAAKLATGAGVAEGGLVAVATTTAAAVVSGIGIVVGGAAVYLHYSTLRDDLSKMEDDLARRETSIKEMTAEATQLQAALLKLSSEKSSIAQIMKIVQDAVRHVSQLQSRIKSFMEFLEQIASIIDNRVETSEFVHDTAEDTDGMMDPAIKQDLLNNAFDMTTRLTFASRASEIYKTVSAQYIIPTIDGLPNLRLLDAGTDSEINNRLAQLNDMRREILFGTDQLVMQSTPFSIRLLRGEGDDEGHHPDDEQLLSLMPATYRIGIDLVVPRLDDSSCIEEELSLSRIRTIEPWLWLAGLLRPPRPLHHQLLLNREIFITERMDMHLVWTTGRIFIKPIPRFLLEPRFWREFLSCRENCNCAGTSGTEMCERRELWKSAAGFLFSFIALVSYESDFILAQEKHLLPDEISWQDWRTFARQLNSQDIAPKVHARFLYGELRLGRLNKIIRISRFSISRGYMVGWGSDDKLHIASTIAYVALVLTAMQVGLATTYLSENYAFHSASYGFAVFVILGPLIVLGLMFSAFCVTFIKGFLATIMFTNKRVRIIQLRGEKA</sequence>
<comment type="caution">
    <text evidence="4">The sequence shown here is derived from an EMBL/GenBank/DDBJ whole genome shotgun (WGS) entry which is preliminary data.</text>
</comment>
<keyword evidence="3" id="KW-1133">Transmembrane helix</keyword>
<dbReference type="AlphaFoldDB" id="A0A4Q2UZK4"/>
<evidence type="ECO:0000256" key="1">
    <source>
        <dbReference type="SAM" id="Coils"/>
    </source>
</evidence>
<proteinExistence type="predicted"/>
<keyword evidence="1" id="KW-0175">Coiled coil</keyword>
<evidence type="ECO:0000313" key="5">
    <source>
        <dbReference type="Proteomes" id="UP000290540"/>
    </source>
</evidence>
<protein>
    <submittedName>
        <fullName evidence="4">Uncharacterized protein</fullName>
    </submittedName>
</protein>
<dbReference type="Proteomes" id="UP000290540">
    <property type="component" value="Unassembled WGS sequence"/>
</dbReference>
<feature type="compositionally biased region" description="Basic and acidic residues" evidence="2">
    <location>
        <begin position="78"/>
        <end position="95"/>
    </location>
</feature>
<dbReference type="PANTHER" id="PTHR34414">
    <property type="entry name" value="HET DOMAIN-CONTAINING PROTEIN-RELATED"/>
    <property type="match status" value="1"/>
</dbReference>
<keyword evidence="3" id="KW-0472">Membrane</keyword>
<dbReference type="PANTHER" id="PTHR34414:SF1">
    <property type="entry name" value="SUBTILISIN-LIKE SERINE PROTEASE"/>
    <property type="match status" value="1"/>
</dbReference>
<dbReference type="InterPro" id="IPR046536">
    <property type="entry name" value="DUF6601"/>
</dbReference>
<dbReference type="SUPFAM" id="SSF58100">
    <property type="entry name" value="Bacterial hemolysins"/>
    <property type="match status" value="1"/>
</dbReference>
<evidence type="ECO:0000256" key="3">
    <source>
        <dbReference type="SAM" id="Phobius"/>
    </source>
</evidence>
<dbReference type="EMBL" id="MQTW01000592">
    <property type="protein sequence ID" value="RYC79574.1"/>
    <property type="molecule type" value="Genomic_DNA"/>
</dbReference>
<evidence type="ECO:0000313" key="4">
    <source>
        <dbReference type="EMBL" id="RYC79574.1"/>
    </source>
</evidence>
<feature type="region of interest" description="Disordered" evidence="2">
    <location>
        <begin position="64"/>
        <end position="95"/>
    </location>
</feature>
<name>A0A4Q2UZK4_FUSOX</name>
<feature type="transmembrane region" description="Helical" evidence="3">
    <location>
        <begin position="619"/>
        <end position="652"/>
    </location>
</feature>
<feature type="transmembrane region" description="Helical" evidence="3">
    <location>
        <begin position="587"/>
        <end position="607"/>
    </location>
</feature>
<organism evidence="4 5">
    <name type="scientific">Fusarium oxysporum f. sp. narcissi</name>
    <dbReference type="NCBI Taxonomy" id="451672"/>
    <lineage>
        <taxon>Eukaryota</taxon>
        <taxon>Fungi</taxon>
        <taxon>Dikarya</taxon>
        <taxon>Ascomycota</taxon>
        <taxon>Pezizomycotina</taxon>
        <taxon>Sordariomycetes</taxon>
        <taxon>Hypocreomycetidae</taxon>
        <taxon>Hypocreales</taxon>
        <taxon>Nectriaceae</taxon>
        <taxon>Fusarium</taxon>
        <taxon>Fusarium oxysporum species complex</taxon>
    </lineage>
</organism>
<accession>A0A4Q2UZK4</accession>
<gene>
    <name evidence="4" type="ORF">BFJ63_vAg17543</name>
</gene>
<reference evidence="4 5" key="1">
    <citation type="submission" date="2016-12" db="EMBL/GenBank/DDBJ databases">
        <title>Draft genome sequence of Fusarium oxysporum causing rot on Narcissus.</title>
        <authorList>
            <person name="Armitage A.D."/>
            <person name="Taylor A."/>
            <person name="Clarkson J.P."/>
            <person name="Harrison R.J."/>
            <person name="Jackson A.C."/>
        </authorList>
    </citation>
    <scope>NUCLEOTIDE SEQUENCE [LARGE SCALE GENOMIC DNA]</scope>
    <source>
        <strain evidence="4 5">N139</strain>
    </source>
</reference>
<keyword evidence="3" id="KW-0812">Transmembrane</keyword>
<dbReference type="Gene3D" id="1.20.1170.10">
    <property type="match status" value="1"/>
</dbReference>
<evidence type="ECO:0000256" key="2">
    <source>
        <dbReference type="SAM" id="MobiDB-lite"/>
    </source>
</evidence>
<dbReference type="Pfam" id="PF20246">
    <property type="entry name" value="DUF6601"/>
    <property type="match status" value="1"/>
</dbReference>
<feature type="coiled-coil region" evidence="1">
    <location>
        <begin position="165"/>
        <end position="199"/>
    </location>
</feature>